<protein>
    <submittedName>
        <fullName evidence="2">Uncharacterized protein</fullName>
    </submittedName>
</protein>
<accession>H1SDM6</accession>
<comment type="caution">
    <text evidence="2">The sequence shown here is derived from an EMBL/GenBank/DDBJ whole genome shotgun (WGS) entry which is preliminary data.</text>
</comment>
<sequence>MPLEPEELRILGRIEGKLDAQAENFKQMATAISNLEIKLGGQIADIDRRLRELEIANPSRLQEEQEDHGRRIASLERSSAMTGAIAGAGASVGMAVVVELLKRKLGM</sequence>
<dbReference type="PATRIC" id="fig|1127483.3.peg.6317"/>
<gene>
    <name evidence="2" type="ORF">OR16_31659</name>
</gene>
<feature type="transmembrane region" description="Helical" evidence="1">
    <location>
        <begin position="80"/>
        <end position="101"/>
    </location>
</feature>
<dbReference type="AlphaFoldDB" id="H1SDM6"/>
<evidence type="ECO:0000313" key="2">
    <source>
        <dbReference type="EMBL" id="EHP39411.1"/>
    </source>
</evidence>
<proteinExistence type="predicted"/>
<dbReference type="Proteomes" id="UP000005808">
    <property type="component" value="Unassembled WGS sequence"/>
</dbReference>
<dbReference type="OrthoDB" id="8780575at2"/>
<dbReference type="EMBL" id="AHJE01000093">
    <property type="protein sequence ID" value="EHP39411.1"/>
    <property type="molecule type" value="Genomic_DNA"/>
</dbReference>
<keyword evidence="1" id="KW-1133">Transmembrane helix</keyword>
<organism evidence="2 3">
    <name type="scientific">Cupriavidus basilensis OR16</name>
    <dbReference type="NCBI Taxonomy" id="1127483"/>
    <lineage>
        <taxon>Bacteria</taxon>
        <taxon>Pseudomonadati</taxon>
        <taxon>Pseudomonadota</taxon>
        <taxon>Betaproteobacteria</taxon>
        <taxon>Burkholderiales</taxon>
        <taxon>Burkholderiaceae</taxon>
        <taxon>Cupriavidus</taxon>
    </lineage>
</organism>
<evidence type="ECO:0000313" key="3">
    <source>
        <dbReference type="Proteomes" id="UP000005808"/>
    </source>
</evidence>
<name>H1SDM6_9BURK</name>
<keyword evidence="1" id="KW-0472">Membrane</keyword>
<keyword evidence="1" id="KW-0812">Transmembrane</keyword>
<reference evidence="2 3" key="1">
    <citation type="journal article" date="2012" name="J. Bacteriol.">
        <title>De Novo Genome Project of Cupriavidus basilensis OR16.</title>
        <authorList>
            <person name="Cserhati M."/>
            <person name="Kriszt B."/>
            <person name="Szoboszlay S."/>
            <person name="Toth A."/>
            <person name="Szabo I."/>
            <person name="Tancsics A."/>
            <person name="Nagy I."/>
            <person name="Horvath B."/>
            <person name="Nagy I."/>
            <person name="Kukolya J."/>
        </authorList>
    </citation>
    <scope>NUCLEOTIDE SEQUENCE [LARGE SCALE GENOMIC DNA]</scope>
    <source>
        <strain evidence="2 3">OR16</strain>
    </source>
</reference>
<evidence type="ECO:0000256" key="1">
    <source>
        <dbReference type="SAM" id="Phobius"/>
    </source>
</evidence>
<dbReference type="RefSeq" id="WP_006162162.1">
    <property type="nucleotide sequence ID" value="NZ_AHJE01000093.1"/>
</dbReference>